<name>T0J131_9SPHN</name>
<organism evidence="1 2">
    <name type="scientific">Novosphingobium lindaniclasticum LE124</name>
    <dbReference type="NCBI Taxonomy" id="1096930"/>
    <lineage>
        <taxon>Bacteria</taxon>
        <taxon>Pseudomonadati</taxon>
        <taxon>Pseudomonadota</taxon>
        <taxon>Alphaproteobacteria</taxon>
        <taxon>Sphingomonadales</taxon>
        <taxon>Sphingomonadaceae</taxon>
        <taxon>Novosphingobium</taxon>
    </lineage>
</organism>
<proteinExistence type="predicted"/>
<accession>T0J131</accession>
<dbReference type="AlphaFoldDB" id="T0J131"/>
<evidence type="ECO:0000313" key="1">
    <source>
        <dbReference type="EMBL" id="EQB17810.1"/>
    </source>
</evidence>
<sequence length="121" mass="13158">MSDVSAILEGNEIHTLLEAHLDRLAEYDGFDLEDLAMFAIVMPGDALDGIEDDLGRSLIDSAGTFIQPPEIIHRHAGWFEVAFILSDDGFGLVLFVPIDSNTDVKLMAATETAFAEATPIH</sequence>
<keyword evidence="2" id="KW-1185">Reference proteome</keyword>
<dbReference type="EMBL" id="ATHL01000050">
    <property type="protein sequence ID" value="EQB17810.1"/>
    <property type="molecule type" value="Genomic_DNA"/>
</dbReference>
<dbReference type="Proteomes" id="UP000015527">
    <property type="component" value="Unassembled WGS sequence"/>
</dbReference>
<comment type="caution">
    <text evidence="1">The sequence shown here is derived from an EMBL/GenBank/DDBJ whole genome shotgun (WGS) entry which is preliminary data.</text>
</comment>
<protein>
    <submittedName>
        <fullName evidence="1">Uncharacterized protein</fullName>
    </submittedName>
</protein>
<reference evidence="1 2" key="1">
    <citation type="journal article" date="2013" name="Genome Announc.">
        <title>Genome Sequence of Novosphingobium lindaniclasticum LE124T, Isolated from a Hexachlorocyclohexane Dumpsite.</title>
        <authorList>
            <person name="Saxena A."/>
            <person name="Nayyar N."/>
            <person name="Sangwan N."/>
            <person name="Kumari R."/>
            <person name="Khurana J.P."/>
            <person name="Lal R."/>
        </authorList>
    </citation>
    <scope>NUCLEOTIDE SEQUENCE [LARGE SCALE GENOMIC DNA]</scope>
    <source>
        <strain evidence="1 2">LE124</strain>
    </source>
</reference>
<gene>
    <name evidence="1" type="ORF">L284_06420</name>
</gene>
<evidence type="ECO:0000313" key="2">
    <source>
        <dbReference type="Proteomes" id="UP000015527"/>
    </source>
</evidence>
<dbReference type="PATRIC" id="fig|1096930.3.peg.1269"/>